<dbReference type="InterPro" id="IPR011964">
    <property type="entry name" value="YVTN_b-propeller_repeat"/>
</dbReference>
<keyword evidence="4" id="KW-1185">Reference proteome</keyword>
<name>A0A516G8U6_9MICO</name>
<organism evidence="3 4">
    <name type="scientific">Ornithinimicrobium ciconiae</name>
    <dbReference type="NCBI Taxonomy" id="2594265"/>
    <lineage>
        <taxon>Bacteria</taxon>
        <taxon>Bacillati</taxon>
        <taxon>Actinomycetota</taxon>
        <taxon>Actinomycetes</taxon>
        <taxon>Micrococcales</taxon>
        <taxon>Ornithinimicrobiaceae</taxon>
        <taxon>Ornithinimicrobium</taxon>
    </lineage>
</organism>
<dbReference type="PANTHER" id="PTHR47197:SF3">
    <property type="entry name" value="DIHYDRO-HEME D1 DEHYDROGENASE"/>
    <property type="match status" value="1"/>
</dbReference>
<protein>
    <submittedName>
        <fullName evidence="3">YncE family protein</fullName>
    </submittedName>
</protein>
<evidence type="ECO:0000256" key="2">
    <source>
        <dbReference type="SAM" id="SignalP"/>
    </source>
</evidence>
<dbReference type="Gene3D" id="2.130.10.10">
    <property type="entry name" value="YVTN repeat-like/Quinoprotein amine dehydrogenase"/>
    <property type="match status" value="1"/>
</dbReference>
<dbReference type="NCBIfam" id="TIGR02276">
    <property type="entry name" value="beta_rpt_yvtn"/>
    <property type="match status" value="1"/>
</dbReference>
<gene>
    <name evidence="3" type="ORF">FNH13_05945</name>
</gene>
<dbReference type="InterPro" id="IPR051200">
    <property type="entry name" value="Host-pathogen_enzymatic-act"/>
</dbReference>
<keyword evidence="2" id="KW-0732">Signal</keyword>
<dbReference type="KEGG" id="orz:FNH13_05945"/>
<dbReference type="OrthoDB" id="9772811at2"/>
<dbReference type="PROSITE" id="PS51257">
    <property type="entry name" value="PROKAR_LIPOPROTEIN"/>
    <property type="match status" value="1"/>
</dbReference>
<dbReference type="RefSeq" id="WP_143782619.1">
    <property type="nucleotide sequence ID" value="NZ_CP041616.1"/>
</dbReference>
<feature type="signal peptide" evidence="2">
    <location>
        <begin position="1"/>
        <end position="30"/>
    </location>
</feature>
<feature type="region of interest" description="Disordered" evidence="1">
    <location>
        <begin position="42"/>
        <end position="110"/>
    </location>
</feature>
<feature type="chain" id="PRO_5038818165" evidence="2">
    <location>
        <begin position="31"/>
        <end position="449"/>
    </location>
</feature>
<feature type="compositionally biased region" description="Low complexity" evidence="1">
    <location>
        <begin position="42"/>
        <end position="64"/>
    </location>
</feature>
<sequence length="449" mass="47541">MHVRSEAKFKRRRAIVAGALAVVLAGSLTACLTTGDDDADNTPAAQTGTAGDDAATTSGGAAEGFKNATGGGKGADSDPGSDADSESATAPDDAEVSEAPVAGPPPIPSAESYMERVDYITGGITPKSVVASNAGLVIANNMMYSHTSTVYDAESRELVKTLSDEVVPSELGVEGHPGTAKGSPVEAAWTDDGKYAYVSQYTMYGESFGKEGFDACTPADGVGPSLLYRFNAETMDWDQAIEVGAVPKYVDITPDQKTILVSNWCDSTISVVDVETAQEVKTIPIAAAPRGIEVLPDNRTAYVAAMYADKLFKVDLETGESEVMMETGRKPRHLNLSADGKYLFMAVSGNDTIYKIDTETEEIVDQVESGREPRSMILSSDGTALYVVNYYEPSVAKISTEDMEVLQKEPTDANPIGITYEPVTHTVWVACYGGSIYVFDDTLASDPDA</sequence>
<accession>A0A516G8U6</accession>
<proteinExistence type="predicted"/>
<evidence type="ECO:0000256" key="1">
    <source>
        <dbReference type="SAM" id="MobiDB-lite"/>
    </source>
</evidence>
<dbReference type="SUPFAM" id="SSF51004">
    <property type="entry name" value="C-terminal (heme d1) domain of cytochrome cd1-nitrite reductase"/>
    <property type="match status" value="1"/>
</dbReference>
<evidence type="ECO:0000313" key="3">
    <source>
        <dbReference type="EMBL" id="QDO87944.1"/>
    </source>
</evidence>
<dbReference type="InterPro" id="IPR011048">
    <property type="entry name" value="Haem_d1_sf"/>
</dbReference>
<dbReference type="AlphaFoldDB" id="A0A516G8U6"/>
<dbReference type="Proteomes" id="UP000315395">
    <property type="component" value="Chromosome"/>
</dbReference>
<dbReference type="PANTHER" id="PTHR47197">
    <property type="entry name" value="PROTEIN NIRF"/>
    <property type="match status" value="1"/>
</dbReference>
<reference evidence="3 4" key="1">
    <citation type="submission" date="2019-07" db="EMBL/GenBank/DDBJ databases">
        <title>complete genome sequencing of Ornithinimicrobium sp. H23M54.</title>
        <authorList>
            <person name="Bae J.-W."/>
            <person name="Lee S.-Y."/>
        </authorList>
    </citation>
    <scope>NUCLEOTIDE SEQUENCE [LARGE SCALE GENOMIC DNA]</scope>
    <source>
        <strain evidence="3 4">H23M54</strain>
    </source>
</reference>
<dbReference type="InterPro" id="IPR015943">
    <property type="entry name" value="WD40/YVTN_repeat-like_dom_sf"/>
</dbReference>
<evidence type="ECO:0000313" key="4">
    <source>
        <dbReference type="Proteomes" id="UP000315395"/>
    </source>
</evidence>
<dbReference type="EMBL" id="CP041616">
    <property type="protein sequence ID" value="QDO87944.1"/>
    <property type="molecule type" value="Genomic_DNA"/>
</dbReference>